<accession>A0A0Q9YJ78</accession>
<reference evidence="3" key="3">
    <citation type="submission" date="2021-06" db="EMBL/GenBank/DDBJ databases">
        <title>Genomic Description and Analysis of Intracellular Bacteria, Candidatus Berkiella cookevillensis and Candidatus Berkiella aquae.</title>
        <authorList>
            <person name="Kidane D.T."/>
            <person name="Mehari Y.T."/>
            <person name="Rice F.C."/>
            <person name="Arivett B.A."/>
            <person name="Farone A.L."/>
            <person name="Berk S.G."/>
            <person name="Farone M.B."/>
        </authorList>
    </citation>
    <scope>NUCLEOTIDE SEQUENCE</scope>
    <source>
        <strain evidence="3">HT99</strain>
    </source>
</reference>
<comment type="caution">
    <text evidence="2">The sequence shown here is derived from an EMBL/GenBank/DDBJ whole genome shotgun (WGS) entry which is preliminary data.</text>
</comment>
<dbReference type="RefSeq" id="WP_075066970.1">
    <property type="nucleotide sequence ID" value="NZ_LKAJ02000001.1"/>
</dbReference>
<evidence type="ECO:0000313" key="4">
    <source>
        <dbReference type="Proteomes" id="UP000051497"/>
    </source>
</evidence>
<dbReference type="STRING" id="295108.HT99x_02356"/>
<keyword evidence="1" id="KW-1133">Transmembrane helix</keyword>
<keyword evidence="1" id="KW-0812">Transmembrane</keyword>
<proteinExistence type="predicted"/>
<evidence type="ECO:0000256" key="1">
    <source>
        <dbReference type="SAM" id="Phobius"/>
    </source>
</evidence>
<dbReference type="EMBL" id="LKAJ02000001">
    <property type="protein sequence ID" value="MCS5710233.1"/>
    <property type="molecule type" value="Genomic_DNA"/>
</dbReference>
<sequence length="140" mass="15960">MMILLGSLFYFLLKFLCYSGYAKYLNHLYKIPNNIWKVGIARTLLGVVLGALLNTLLLGVLHIQLGVGRSPLGGRDSDIYFLLLTMIRIGEWLLIVWYFYDRELYISFKLAKAVLFGTLVSYLIDIPIMLGLFMVIATIC</sequence>
<reference evidence="2" key="1">
    <citation type="submission" date="2015-09" db="EMBL/GenBank/DDBJ databases">
        <title>Draft Genome Sequences of Two Novel Amoeba-resistant Intranuclear Bacteria, Candidatus Berkiella cookevillensis and Candidatus Berkiella aquae.</title>
        <authorList>
            <person name="Mehari Y.T."/>
            <person name="Arivett B.A."/>
            <person name="Farone A.L."/>
            <person name="Gunderson J.H."/>
            <person name="Farone M.B."/>
        </authorList>
    </citation>
    <scope>NUCLEOTIDE SEQUENCE [LARGE SCALE GENOMIC DNA]</scope>
    <source>
        <strain evidence="2">HT99</strain>
    </source>
</reference>
<dbReference type="Proteomes" id="UP000051497">
    <property type="component" value="Unassembled WGS sequence"/>
</dbReference>
<dbReference type="AlphaFoldDB" id="A0A0Q9YJ78"/>
<reference evidence="3" key="2">
    <citation type="journal article" date="2016" name="Genome Announc.">
        <title>Draft Genome Sequences of Two Novel Amoeba-Resistant Intranuclear Bacteria, 'Candidatus Berkiella cookevillensis' and 'Candidatus Berkiella aquae'.</title>
        <authorList>
            <person name="Mehari Y.T."/>
            <person name="Arivett B.A."/>
            <person name="Farone A.L."/>
            <person name="Gunderson J.H."/>
            <person name="Farone M.B."/>
        </authorList>
    </citation>
    <scope>NUCLEOTIDE SEQUENCE</scope>
    <source>
        <strain evidence="3">HT99</strain>
    </source>
</reference>
<feature type="transmembrane region" description="Helical" evidence="1">
    <location>
        <begin position="43"/>
        <end position="67"/>
    </location>
</feature>
<feature type="transmembrane region" description="Helical" evidence="1">
    <location>
        <begin position="120"/>
        <end position="139"/>
    </location>
</feature>
<protein>
    <submittedName>
        <fullName evidence="2">Uncharacterized protein</fullName>
    </submittedName>
</protein>
<gene>
    <name evidence="3" type="ORF">HT99x_002195</name>
    <name evidence="2" type="ORF">HT99x_02356</name>
</gene>
<keyword evidence="4" id="KW-1185">Reference proteome</keyword>
<evidence type="ECO:0000313" key="3">
    <source>
        <dbReference type="EMBL" id="MCS5710233.1"/>
    </source>
</evidence>
<evidence type="ECO:0000313" key="2">
    <source>
        <dbReference type="EMBL" id="KRG20624.1"/>
    </source>
</evidence>
<dbReference type="EMBL" id="LKAJ01000010">
    <property type="protein sequence ID" value="KRG20624.1"/>
    <property type="molecule type" value="Genomic_DNA"/>
</dbReference>
<keyword evidence="1" id="KW-0472">Membrane</keyword>
<feature type="transmembrane region" description="Helical" evidence="1">
    <location>
        <begin position="79"/>
        <end position="100"/>
    </location>
</feature>
<organism evidence="2">
    <name type="scientific">Candidatus Berkiella aquae</name>
    <dbReference type="NCBI Taxonomy" id="295108"/>
    <lineage>
        <taxon>Bacteria</taxon>
        <taxon>Pseudomonadati</taxon>
        <taxon>Pseudomonadota</taxon>
        <taxon>Gammaproteobacteria</taxon>
        <taxon>Candidatus Berkiellales</taxon>
        <taxon>Candidatus Berkiellaceae</taxon>
        <taxon>Candidatus Berkiella</taxon>
    </lineage>
</organism>
<name>A0A0Q9YJ78_9GAMM</name>